<accession>A0A5B1CHF6</accession>
<keyword evidence="2" id="KW-1185">Reference proteome</keyword>
<proteinExistence type="predicted"/>
<name>A0A5B1CHF6_9BACT</name>
<sequence>MSSFTDAEIAAFLDEALAPARSAEFESALRDDEQLRQRLISVRGRETAGLHTVGAIWRRRRLSCPNRTQLGQFVLGTLDEDHADYIQFHIQEIGCRYCEANLADLQAASQKTQQSTQRRQRYFQTSAGYLKR</sequence>
<dbReference type="AlphaFoldDB" id="A0A5B1CHF6"/>
<dbReference type="EMBL" id="VRLW01000001">
    <property type="protein sequence ID" value="KAA1260637.1"/>
    <property type="molecule type" value="Genomic_DNA"/>
</dbReference>
<evidence type="ECO:0000313" key="2">
    <source>
        <dbReference type="Proteomes" id="UP000322699"/>
    </source>
</evidence>
<dbReference type="Proteomes" id="UP000322699">
    <property type="component" value="Unassembled WGS sequence"/>
</dbReference>
<dbReference type="RefSeq" id="WP_068262433.1">
    <property type="nucleotide sequence ID" value="NZ_LWSK01000035.1"/>
</dbReference>
<protein>
    <submittedName>
        <fullName evidence="1">Uncharacterized protein</fullName>
    </submittedName>
</protein>
<evidence type="ECO:0000313" key="1">
    <source>
        <dbReference type="EMBL" id="KAA1260637.1"/>
    </source>
</evidence>
<organism evidence="1 2">
    <name type="scientific">Rubripirellula obstinata</name>
    <dbReference type="NCBI Taxonomy" id="406547"/>
    <lineage>
        <taxon>Bacteria</taxon>
        <taxon>Pseudomonadati</taxon>
        <taxon>Planctomycetota</taxon>
        <taxon>Planctomycetia</taxon>
        <taxon>Pirellulales</taxon>
        <taxon>Pirellulaceae</taxon>
        <taxon>Rubripirellula</taxon>
    </lineage>
</organism>
<comment type="caution">
    <text evidence="1">The sequence shown here is derived from an EMBL/GenBank/DDBJ whole genome shotgun (WGS) entry which is preliminary data.</text>
</comment>
<reference evidence="1 2" key="1">
    <citation type="submission" date="2019-08" db="EMBL/GenBank/DDBJ databases">
        <title>Deep-cultivation of Planctomycetes and their phenomic and genomic characterization uncovers novel biology.</title>
        <authorList>
            <person name="Wiegand S."/>
            <person name="Jogler M."/>
            <person name="Boedeker C."/>
            <person name="Pinto D."/>
            <person name="Vollmers J."/>
            <person name="Rivas-Marin E."/>
            <person name="Kohn T."/>
            <person name="Peeters S.H."/>
            <person name="Heuer A."/>
            <person name="Rast P."/>
            <person name="Oberbeckmann S."/>
            <person name="Bunk B."/>
            <person name="Jeske O."/>
            <person name="Meyerdierks A."/>
            <person name="Storesund J.E."/>
            <person name="Kallscheuer N."/>
            <person name="Luecker S."/>
            <person name="Lage O.M."/>
            <person name="Pohl T."/>
            <person name="Merkel B.J."/>
            <person name="Hornburger P."/>
            <person name="Mueller R.-W."/>
            <person name="Bruemmer F."/>
            <person name="Labrenz M."/>
            <person name="Spormann A.M."/>
            <person name="Op Den Camp H."/>
            <person name="Overmann J."/>
            <person name="Amann R."/>
            <person name="Jetten M.S.M."/>
            <person name="Mascher T."/>
            <person name="Medema M.H."/>
            <person name="Devos D.P."/>
            <person name="Kaster A.-K."/>
            <person name="Ovreas L."/>
            <person name="Rohde M."/>
            <person name="Galperin M.Y."/>
            <person name="Jogler C."/>
        </authorList>
    </citation>
    <scope>NUCLEOTIDE SEQUENCE [LARGE SCALE GENOMIC DNA]</scope>
    <source>
        <strain evidence="1 2">LF1</strain>
    </source>
</reference>
<gene>
    <name evidence="1" type="ORF">LF1_31770</name>
</gene>
<dbReference type="OrthoDB" id="285502at2"/>